<evidence type="ECO:0000256" key="1">
    <source>
        <dbReference type="ARBA" id="ARBA00004123"/>
    </source>
</evidence>
<proteinExistence type="predicted"/>
<dbReference type="SUPFAM" id="SSF101941">
    <property type="entry name" value="NAC domain"/>
    <property type="match status" value="1"/>
</dbReference>
<feature type="region of interest" description="Disordered" evidence="6">
    <location>
        <begin position="98"/>
        <end position="118"/>
    </location>
</feature>
<dbReference type="GO" id="GO:0006355">
    <property type="term" value="P:regulation of DNA-templated transcription"/>
    <property type="evidence" value="ECO:0007669"/>
    <property type="project" value="InterPro"/>
</dbReference>
<dbReference type="EMBL" id="JBAMMX010000007">
    <property type="protein sequence ID" value="KAK6937157.1"/>
    <property type="molecule type" value="Genomic_DNA"/>
</dbReference>
<feature type="compositionally biased region" description="Basic and acidic residues" evidence="6">
    <location>
        <begin position="182"/>
        <end position="191"/>
    </location>
</feature>
<protein>
    <submittedName>
        <fullName evidence="8">NAC domain</fullName>
    </submittedName>
</protein>
<keyword evidence="2" id="KW-0805">Transcription regulation</keyword>
<dbReference type="InterPro" id="IPR036093">
    <property type="entry name" value="NAC_dom_sf"/>
</dbReference>
<accession>A0AAN8ZGT8</accession>
<dbReference type="InterPro" id="IPR003441">
    <property type="entry name" value="NAC-dom"/>
</dbReference>
<dbReference type="PANTHER" id="PTHR31744">
    <property type="entry name" value="PROTEIN CUP-SHAPED COTYLEDON 2-RELATED"/>
    <property type="match status" value="1"/>
</dbReference>
<name>A0AAN8ZGT8_9MAGN</name>
<dbReference type="Pfam" id="PF02365">
    <property type="entry name" value="NAM"/>
    <property type="match status" value="1"/>
</dbReference>
<evidence type="ECO:0000256" key="3">
    <source>
        <dbReference type="ARBA" id="ARBA00023125"/>
    </source>
</evidence>
<dbReference type="PROSITE" id="PS51005">
    <property type="entry name" value="NAC"/>
    <property type="match status" value="1"/>
</dbReference>
<evidence type="ECO:0000259" key="7">
    <source>
        <dbReference type="PROSITE" id="PS51005"/>
    </source>
</evidence>
<keyword evidence="4" id="KW-0804">Transcription</keyword>
<dbReference type="AlphaFoldDB" id="A0AAN8ZGT8"/>
<evidence type="ECO:0000256" key="5">
    <source>
        <dbReference type="ARBA" id="ARBA00023242"/>
    </source>
</evidence>
<evidence type="ECO:0000313" key="9">
    <source>
        <dbReference type="Proteomes" id="UP001370490"/>
    </source>
</evidence>
<evidence type="ECO:0000256" key="2">
    <source>
        <dbReference type="ARBA" id="ARBA00023015"/>
    </source>
</evidence>
<evidence type="ECO:0000256" key="6">
    <source>
        <dbReference type="SAM" id="MobiDB-lite"/>
    </source>
</evidence>
<comment type="subcellular location">
    <subcellularLocation>
        <location evidence="1">Nucleus</location>
    </subcellularLocation>
</comment>
<keyword evidence="9" id="KW-1185">Reference proteome</keyword>
<dbReference type="GO" id="GO:0003677">
    <property type="term" value="F:DNA binding"/>
    <property type="evidence" value="ECO:0007669"/>
    <property type="project" value="UniProtKB-KW"/>
</dbReference>
<comment type="caution">
    <text evidence="8">The sequence shown here is derived from an EMBL/GenBank/DDBJ whole genome shotgun (WGS) entry which is preliminary data.</text>
</comment>
<keyword evidence="5" id="KW-0539">Nucleus</keyword>
<dbReference type="Proteomes" id="UP001370490">
    <property type="component" value="Unassembled WGS sequence"/>
</dbReference>
<dbReference type="PANTHER" id="PTHR31744:SF233">
    <property type="entry name" value="NAC DOMAIN-CONTAINING PROTEIN 72-LIKE"/>
    <property type="match status" value="1"/>
</dbReference>
<organism evidence="8 9">
    <name type="scientific">Dillenia turbinata</name>
    <dbReference type="NCBI Taxonomy" id="194707"/>
    <lineage>
        <taxon>Eukaryota</taxon>
        <taxon>Viridiplantae</taxon>
        <taxon>Streptophyta</taxon>
        <taxon>Embryophyta</taxon>
        <taxon>Tracheophyta</taxon>
        <taxon>Spermatophyta</taxon>
        <taxon>Magnoliopsida</taxon>
        <taxon>eudicotyledons</taxon>
        <taxon>Gunneridae</taxon>
        <taxon>Pentapetalae</taxon>
        <taxon>Dilleniales</taxon>
        <taxon>Dilleniaceae</taxon>
        <taxon>Dillenia</taxon>
    </lineage>
</organism>
<feature type="region of interest" description="Disordered" evidence="6">
    <location>
        <begin position="161"/>
        <end position="191"/>
    </location>
</feature>
<evidence type="ECO:0000313" key="8">
    <source>
        <dbReference type="EMBL" id="KAK6937157.1"/>
    </source>
</evidence>
<dbReference type="Gene3D" id="2.170.150.80">
    <property type="entry name" value="NAC domain"/>
    <property type="match status" value="1"/>
</dbReference>
<reference evidence="8 9" key="1">
    <citation type="submission" date="2023-12" db="EMBL/GenBank/DDBJ databases">
        <title>A high-quality genome assembly for Dillenia turbinata (Dilleniales).</title>
        <authorList>
            <person name="Chanderbali A."/>
        </authorList>
    </citation>
    <scope>NUCLEOTIDE SEQUENCE [LARGE SCALE GENOMIC DNA]</scope>
    <source>
        <strain evidence="8">LSX21</strain>
        <tissue evidence="8">Leaf</tissue>
    </source>
</reference>
<keyword evidence="3" id="KW-0238">DNA-binding</keyword>
<dbReference type="GO" id="GO:0005634">
    <property type="term" value="C:nucleus"/>
    <property type="evidence" value="ECO:0007669"/>
    <property type="project" value="UniProtKB-SubCell"/>
</dbReference>
<evidence type="ECO:0000256" key="4">
    <source>
        <dbReference type="ARBA" id="ARBA00023163"/>
    </source>
</evidence>
<feature type="domain" description="NAC" evidence="7">
    <location>
        <begin position="32"/>
        <end position="179"/>
    </location>
</feature>
<sequence>MQAEGVKPMEGMDGYGKEALDVSSLMEKEGKNPDGVTFVGILSHCPHSGLDANFAKQLRLPFDFDSIPVGYRFCPTMLYKYAGEKEWYFFSSRKRKYQNGRRPNRSAGGHGYWKATGSDKPIKDGERIIGYKRSLVFYTGKSPNEGRTDWIMYEYRVAPDPSAPSSAHSNPMMKKSTKKDKKKGDENEKEIAEVVPPPEPMSEQLQPALEENGFRQQEQNTGNMIVNSSNQAFNDQFQHFHYQHNFHDYGSFMTKQNNSNSSSIPGENFQHLPLLAYNEDNNNFSRNNSHDQGISSLPCFPGKNFYQPSTCHNVGSAVSSINEVPDVNDSWVEGVNFDSLDYCSKDELWPIEEKYLAMLEF</sequence>
<gene>
    <name evidence="8" type="ORF">RJ641_034187</name>
</gene>